<dbReference type="EMBL" id="CP001841">
    <property type="protein sequence ID" value="AEF82215.1"/>
    <property type="molecule type" value="Genomic_DNA"/>
</dbReference>
<dbReference type="Proteomes" id="UP000009222">
    <property type="component" value="Chromosome"/>
</dbReference>
<feature type="transmembrane region" description="Helical" evidence="1">
    <location>
        <begin position="249"/>
        <end position="270"/>
    </location>
</feature>
<feature type="transmembrane region" description="Helical" evidence="1">
    <location>
        <begin position="94"/>
        <end position="114"/>
    </location>
</feature>
<dbReference type="KEGG" id="taz:TREAZ_2203"/>
<keyword evidence="1" id="KW-0472">Membrane</keyword>
<evidence type="ECO:0000313" key="3">
    <source>
        <dbReference type="Proteomes" id="UP000009222"/>
    </source>
</evidence>
<dbReference type="InParanoid" id="F5Y8Q2"/>
<accession>F5Y8Q2</accession>
<keyword evidence="1" id="KW-1133">Transmembrane helix</keyword>
<evidence type="ECO:0000256" key="1">
    <source>
        <dbReference type="SAM" id="Phobius"/>
    </source>
</evidence>
<organism evidence="2 3">
    <name type="scientific">Leadbettera azotonutricia (strain ATCC BAA-888 / DSM 13862 / ZAS-9)</name>
    <name type="common">Treponema azotonutricium</name>
    <dbReference type="NCBI Taxonomy" id="545695"/>
    <lineage>
        <taxon>Bacteria</taxon>
        <taxon>Pseudomonadati</taxon>
        <taxon>Spirochaetota</taxon>
        <taxon>Spirochaetia</taxon>
        <taxon>Spirochaetales</taxon>
        <taxon>Breznakiellaceae</taxon>
        <taxon>Leadbettera</taxon>
    </lineage>
</organism>
<feature type="transmembrane region" description="Helical" evidence="1">
    <location>
        <begin position="162"/>
        <end position="180"/>
    </location>
</feature>
<feature type="transmembrane region" description="Helical" evidence="1">
    <location>
        <begin position="66"/>
        <end position="87"/>
    </location>
</feature>
<dbReference type="HOGENOM" id="CLU_986745_0_0_12"/>
<gene>
    <name evidence="2" type="ordered locus">TREAZ_2203</name>
</gene>
<reference evidence="2 3" key="2">
    <citation type="journal article" date="2011" name="ISME J.">
        <title>RNA-seq reveals cooperative metabolic interactions between two termite-gut spirochete species in co-culture.</title>
        <authorList>
            <person name="Rosenthal A.Z."/>
            <person name="Matson E.G."/>
            <person name="Eldar A."/>
            <person name="Leadbetter J.R."/>
        </authorList>
    </citation>
    <scope>NUCLEOTIDE SEQUENCE [LARGE SCALE GENOMIC DNA]</scope>
    <source>
        <strain evidence="3">ATCC BAA-888 / DSM 13862 / ZAS-9</strain>
    </source>
</reference>
<feature type="transmembrane region" description="Helical" evidence="1">
    <location>
        <begin position="12"/>
        <end position="32"/>
    </location>
</feature>
<name>F5Y8Q2_LEAAZ</name>
<dbReference type="OrthoDB" id="359884at2"/>
<feature type="transmembrane region" description="Helical" evidence="1">
    <location>
        <begin position="134"/>
        <end position="155"/>
    </location>
</feature>
<keyword evidence="1" id="KW-0812">Transmembrane</keyword>
<dbReference type="RefSeq" id="WP_015709846.1">
    <property type="nucleotide sequence ID" value="NC_015577.1"/>
</dbReference>
<reference evidence="3" key="1">
    <citation type="submission" date="2009-12" db="EMBL/GenBank/DDBJ databases">
        <title>Complete sequence of Treponema azotonutricium strain ZAS-9.</title>
        <authorList>
            <person name="Tetu S.G."/>
            <person name="Matson E."/>
            <person name="Ren Q."/>
            <person name="Seshadri R."/>
            <person name="Elbourne L."/>
            <person name="Hassan K.A."/>
            <person name="Durkin A."/>
            <person name="Radune D."/>
            <person name="Mohamoud Y."/>
            <person name="Shay R."/>
            <person name="Jin S."/>
            <person name="Zhang X."/>
            <person name="Lucey K."/>
            <person name="Ballor N.R."/>
            <person name="Ottesen E."/>
            <person name="Rosenthal R."/>
            <person name="Allen A."/>
            <person name="Leadbetter J.R."/>
            <person name="Paulsen I.T."/>
        </authorList>
    </citation>
    <scope>NUCLEOTIDE SEQUENCE [LARGE SCALE GENOMIC DNA]</scope>
    <source>
        <strain evidence="3">ATCC BAA-888 / DSM 13862 / ZAS-9</strain>
    </source>
</reference>
<evidence type="ECO:0000313" key="2">
    <source>
        <dbReference type="EMBL" id="AEF82215.1"/>
    </source>
</evidence>
<protein>
    <submittedName>
        <fullName evidence="2">Putative membrane protein</fullName>
    </submittedName>
</protein>
<keyword evidence="3" id="KW-1185">Reference proteome</keyword>
<sequence>MTLSVRNNCFKAGIIVSALALVLIAASAYLAFPAYPDAAGESARRASGLFQGIASDLLEGNPYAPFISMLAAVFYSLISLTLIYYFFEKTQSPEIFYVALFVMSLAFEFLRIMVPLSIAMELSNIYLLWTSRVLVFGRYFGLFSLFAASICASGLEIQKQQNVIFVIIAAALIIALGIPIDGLSWDSSLAMLLGFPGMFIVVETGVLLITVASFLVSSYTRGVKEYVFVGLGTLLVYAGRNMLLHADTWAVLMPGLFILAAGTWFICTWLHKVYLWL</sequence>
<feature type="transmembrane region" description="Helical" evidence="1">
    <location>
        <begin position="226"/>
        <end position="243"/>
    </location>
</feature>
<dbReference type="AlphaFoldDB" id="F5Y8Q2"/>
<feature type="transmembrane region" description="Helical" evidence="1">
    <location>
        <begin position="192"/>
        <end position="214"/>
    </location>
</feature>
<proteinExistence type="predicted"/>
<dbReference type="eggNOG" id="ENOG502ZNJN">
    <property type="taxonomic scope" value="Bacteria"/>
</dbReference>